<dbReference type="Gene3D" id="3.10.110.10">
    <property type="entry name" value="Ubiquitin Conjugating Enzyme"/>
    <property type="match status" value="1"/>
</dbReference>
<dbReference type="PANTHER" id="PTHR46527">
    <property type="entry name" value="NUCLEOPORIN-LIKE PROTEIN 2"/>
    <property type="match status" value="1"/>
</dbReference>
<feature type="compositionally biased region" description="Basic and acidic residues" evidence="11">
    <location>
        <begin position="128"/>
        <end position="140"/>
    </location>
</feature>
<reference evidence="15" key="1">
    <citation type="submission" date="2022-01" db="EMBL/GenBank/DDBJ databases">
        <authorList>
            <person name="Braso-Vives M."/>
        </authorList>
    </citation>
    <scope>NUCLEOTIDE SEQUENCE</scope>
</reference>
<dbReference type="SUPFAM" id="SSF90229">
    <property type="entry name" value="CCCH zinc finger"/>
    <property type="match status" value="2"/>
</dbReference>
<dbReference type="SUPFAM" id="SSF161219">
    <property type="entry name" value="CHY zinc finger-like"/>
    <property type="match status" value="1"/>
</dbReference>
<evidence type="ECO:0000256" key="7">
    <source>
        <dbReference type="ARBA" id="ARBA00039886"/>
    </source>
</evidence>
<feature type="compositionally biased region" description="Polar residues" evidence="11">
    <location>
        <begin position="616"/>
        <end position="629"/>
    </location>
</feature>
<feature type="compositionally biased region" description="Basic residues" evidence="11">
    <location>
        <begin position="763"/>
        <end position="772"/>
    </location>
</feature>
<dbReference type="OrthoDB" id="411372at2759"/>
<evidence type="ECO:0000256" key="3">
    <source>
        <dbReference type="ARBA" id="ARBA00022771"/>
    </source>
</evidence>
<feature type="region of interest" description="Disordered" evidence="11">
    <location>
        <begin position="398"/>
        <end position="473"/>
    </location>
</feature>
<feature type="region of interest" description="Disordered" evidence="11">
    <location>
        <begin position="616"/>
        <end position="641"/>
    </location>
</feature>
<keyword evidence="4 10" id="KW-0862">Zinc</keyword>
<feature type="region of interest" description="Disordered" evidence="11">
    <location>
        <begin position="121"/>
        <end position="151"/>
    </location>
</feature>
<feature type="domain" description="C3H1-type" evidence="12">
    <location>
        <begin position="91"/>
        <end position="119"/>
    </location>
</feature>
<dbReference type="EMBL" id="OV696687">
    <property type="protein sequence ID" value="CAH1253728.1"/>
    <property type="molecule type" value="Genomic_DNA"/>
</dbReference>
<feature type="compositionally biased region" description="Polar residues" evidence="11">
    <location>
        <begin position="403"/>
        <end position="413"/>
    </location>
</feature>
<feature type="compositionally biased region" description="Polar residues" evidence="11">
    <location>
        <begin position="60"/>
        <end position="69"/>
    </location>
</feature>
<feature type="domain" description="C3H1-type" evidence="12">
    <location>
        <begin position="22"/>
        <end position="50"/>
    </location>
</feature>
<dbReference type="PROSITE" id="PS50103">
    <property type="entry name" value="ZF_C3H1"/>
    <property type="match status" value="3"/>
</dbReference>
<proteinExistence type="predicted"/>
<evidence type="ECO:0000256" key="2">
    <source>
        <dbReference type="ARBA" id="ARBA00022723"/>
    </source>
</evidence>
<dbReference type="AlphaFoldDB" id="A0A8J9ZHG0"/>
<evidence type="ECO:0000256" key="5">
    <source>
        <dbReference type="ARBA" id="ARBA00023242"/>
    </source>
</evidence>
<comment type="subcellular location">
    <subcellularLocation>
        <location evidence="1">Nucleus membrane</location>
        <topology evidence="1">Peripheral membrane protein</topology>
        <orientation evidence="1">Cytoplasmic side</orientation>
    </subcellularLocation>
</comment>
<evidence type="ECO:0000259" key="13">
    <source>
        <dbReference type="PROSITE" id="PS50908"/>
    </source>
</evidence>
<dbReference type="PROSITE" id="PS51266">
    <property type="entry name" value="ZF_CHY"/>
    <property type="match status" value="1"/>
</dbReference>
<feature type="compositionally biased region" description="Polar residues" evidence="11">
    <location>
        <begin position="1"/>
        <end position="14"/>
    </location>
</feature>
<feature type="zinc finger region" description="C3H1-type" evidence="10">
    <location>
        <begin position="22"/>
        <end position="50"/>
    </location>
</feature>
<dbReference type="SMART" id="SM00356">
    <property type="entry name" value="ZnF_C3H1"/>
    <property type="match status" value="3"/>
</dbReference>
<evidence type="ECO:0000256" key="6">
    <source>
        <dbReference type="ARBA" id="ARBA00037262"/>
    </source>
</evidence>
<evidence type="ECO:0000256" key="1">
    <source>
        <dbReference type="ARBA" id="ARBA00004335"/>
    </source>
</evidence>
<dbReference type="Gene3D" id="4.10.1000.10">
    <property type="entry name" value="Zinc finger, CCCH-type"/>
    <property type="match status" value="1"/>
</dbReference>
<dbReference type="PANTHER" id="PTHR46527:SF1">
    <property type="entry name" value="NUCLEOPORIN NUP42"/>
    <property type="match status" value="1"/>
</dbReference>
<evidence type="ECO:0000313" key="15">
    <source>
        <dbReference type="EMBL" id="CAH1253728.1"/>
    </source>
</evidence>
<evidence type="ECO:0000256" key="8">
    <source>
        <dbReference type="ARBA" id="ARBA00042384"/>
    </source>
</evidence>
<evidence type="ECO:0000256" key="9">
    <source>
        <dbReference type="PROSITE-ProRule" id="PRU00601"/>
    </source>
</evidence>
<dbReference type="PROSITE" id="PS50908">
    <property type="entry name" value="RWD"/>
    <property type="match status" value="1"/>
</dbReference>
<evidence type="ECO:0000256" key="10">
    <source>
        <dbReference type="PROSITE-ProRule" id="PRU00723"/>
    </source>
</evidence>
<feature type="region of interest" description="Disordered" evidence="11">
    <location>
        <begin position="1"/>
        <end position="26"/>
    </location>
</feature>
<feature type="zinc finger region" description="C3H1-type" evidence="10">
    <location>
        <begin position="91"/>
        <end position="119"/>
    </location>
</feature>
<feature type="region of interest" description="Disordered" evidence="11">
    <location>
        <begin position="740"/>
        <end position="772"/>
    </location>
</feature>
<feature type="compositionally biased region" description="Basic and acidic residues" evidence="11">
    <location>
        <begin position="435"/>
        <end position="450"/>
    </location>
</feature>
<feature type="region of interest" description="Disordered" evidence="11">
    <location>
        <begin position="44"/>
        <end position="92"/>
    </location>
</feature>
<dbReference type="GO" id="GO:0031965">
    <property type="term" value="C:nuclear membrane"/>
    <property type="evidence" value="ECO:0007669"/>
    <property type="project" value="UniProtKB-SubCell"/>
</dbReference>
<dbReference type="InterPro" id="IPR008913">
    <property type="entry name" value="Znf_CHY"/>
</dbReference>
<gene>
    <name evidence="15" type="primary">Hypp1230</name>
    <name evidence="15" type="ORF">BLAG_LOCUS13388</name>
</gene>
<sequence>MLETTESQEQQVTVDEQKPQEEPQAPVCKFFNSKRGCRHKTQCHFQHVRKDVSPQREESSTANGGSEVSDQVGESEGQKPAPKDGTSKPSSNRKKLCWIYSRGQRCRFGSECRFLHERRTGGADTGEDAARKTEGLRERPPQSARRTAGQNRSKRLCRYFKNGTCTMEDRCKFFHPKSLDNVEVSNDVNGTSKEEVGEAGVQQPLVPQNAERPSRVIHSAHKPVPRPGRPTVSMEGATEEELSKLQETEISLLKKRFSKEDIEEITEEDTNCKAYKIQVSPSDPDWPFDVQVFELHVNFPEKYPIQVADISLTLDQALPETVIRHLNQEIKDWLQEKQASNESTGRAELMFRPFLHWFDRNLEDMFTEAAKLFKKEVVANAAGLEFVSFQSLPSAHAKDKHAATTSQESQVDTRSQEKEPASGPQIGKVIRPKSKKDEPQKYQAPKERGEVSQGQGQESGKAVQNAPAVRSAPVKKGTEAKFMNMEMSEDVATVYAQQIVITVQCIRCKSRHDVKTRPQQLHVISCKKCQHQYKAAFRPAVIHQYSPVIGYFDLDGCVPFDLILVECDFLIGCLQCDKETNFKGVQPGQHRDLRCSHCHQRLRLKGSTVKFTQLQPSQPSGNSQVIRTQTKSKRVPKDPAIQEGLPLPSNGICKHYKKSFRWLRFPCCGRTFPCDVCHDDDQKGDHEMKLANRMICGFCAKEQPFAADKPCILCGSNMKKGGGTHWEGGKGCRDRIKMSRNDAQKYQGISKTVSRKEQEKREPKKKAKKADK</sequence>
<dbReference type="InterPro" id="IPR037274">
    <property type="entry name" value="Znf_CHY_sf"/>
</dbReference>
<evidence type="ECO:0000259" key="12">
    <source>
        <dbReference type="PROSITE" id="PS50103"/>
    </source>
</evidence>
<dbReference type="Proteomes" id="UP000838412">
    <property type="component" value="Chromosome 2"/>
</dbReference>
<organism evidence="15 16">
    <name type="scientific">Branchiostoma lanceolatum</name>
    <name type="common">Common lancelet</name>
    <name type="synonym">Amphioxus lanceolatum</name>
    <dbReference type="NCBI Taxonomy" id="7740"/>
    <lineage>
        <taxon>Eukaryota</taxon>
        <taxon>Metazoa</taxon>
        <taxon>Chordata</taxon>
        <taxon>Cephalochordata</taxon>
        <taxon>Leptocardii</taxon>
        <taxon>Amphioxiformes</taxon>
        <taxon>Branchiostomatidae</taxon>
        <taxon>Branchiostoma</taxon>
    </lineage>
</organism>
<evidence type="ECO:0000313" key="16">
    <source>
        <dbReference type="Proteomes" id="UP000838412"/>
    </source>
</evidence>
<feature type="domain" description="CHY-type" evidence="14">
    <location>
        <begin position="646"/>
        <end position="716"/>
    </location>
</feature>
<protein>
    <recommendedName>
        <fullName evidence="7">Nucleoporin NUP42</fullName>
    </recommendedName>
    <alternativeName>
        <fullName evidence="8">Nucleoporin-like protein 2</fullName>
    </alternativeName>
</protein>
<feature type="compositionally biased region" description="Low complexity" evidence="11">
    <location>
        <begin position="451"/>
        <end position="460"/>
    </location>
</feature>
<dbReference type="GO" id="GO:0008270">
    <property type="term" value="F:zinc ion binding"/>
    <property type="evidence" value="ECO:0007669"/>
    <property type="project" value="UniProtKB-KW"/>
</dbReference>
<dbReference type="InterPro" id="IPR036855">
    <property type="entry name" value="Znf_CCCH_sf"/>
</dbReference>
<dbReference type="Pfam" id="PF05773">
    <property type="entry name" value="RWD"/>
    <property type="match status" value="1"/>
</dbReference>
<dbReference type="InterPro" id="IPR016135">
    <property type="entry name" value="UBQ-conjugating_enzyme/RWD"/>
</dbReference>
<dbReference type="InterPro" id="IPR051767">
    <property type="entry name" value="Nucleoporin_NUP42"/>
</dbReference>
<feature type="domain" description="RWD" evidence="13">
    <location>
        <begin position="248"/>
        <end position="365"/>
    </location>
</feature>
<evidence type="ECO:0000256" key="4">
    <source>
        <dbReference type="ARBA" id="ARBA00022833"/>
    </source>
</evidence>
<feature type="zinc finger region" description="C3H1-type" evidence="10">
    <location>
        <begin position="151"/>
        <end position="178"/>
    </location>
</feature>
<dbReference type="Pfam" id="PF05495">
    <property type="entry name" value="zf-CHY"/>
    <property type="match status" value="1"/>
</dbReference>
<dbReference type="InterPro" id="IPR006575">
    <property type="entry name" value="RWD_dom"/>
</dbReference>
<feature type="domain" description="C3H1-type" evidence="12">
    <location>
        <begin position="151"/>
        <end position="178"/>
    </location>
</feature>
<dbReference type="SUPFAM" id="SSF54495">
    <property type="entry name" value="UBC-like"/>
    <property type="match status" value="1"/>
</dbReference>
<keyword evidence="3 9" id="KW-0863">Zinc-finger</keyword>
<evidence type="ECO:0000259" key="14">
    <source>
        <dbReference type="PROSITE" id="PS51266"/>
    </source>
</evidence>
<name>A0A8J9ZHG0_BRALA</name>
<dbReference type="InterPro" id="IPR000571">
    <property type="entry name" value="Znf_CCCH"/>
</dbReference>
<feature type="compositionally biased region" description="Basic and acidic residues" evidence="11">
    <location>
        <begin position="48"/>
        <end position="59"/>
    </location>
</feature>
<comment type="function">
    <text evidence="6">Required for the export of mRNAs containing poly(A) tails from the nucleus into the cytoplasm.</text>
</comment>
<keyword evidence="16" id="KW-1185">Reference proteome</keyword>
<keyword evidence="5" id="KW-0539">Nucleus</keyword>
<keyword evidence="2 10" id="KW-0479">Metal-binding</keyword>
<dbReference type="Gene3D" id="3.30.1370.210">
    <property type="match status" value="1"/>
</dbReference>
<evidence type="ECO:0000256" key="11">
    <source>
        <dbReference type="SAM" id="MobiDB-lite"/>
    </source>
</evidence>
<accession>A0A8J9ZHG0</accession>